<accession>A0A3L9DN77</accession>
<feature type="transmembrane region" description="Helical" evidence="1">
    <location>
        <begin position="100"/>
        <end position="123"/>
    </location>
</feature>
<sequence>MLPVHPFLLLCWFAFYGIWVWFTAPKEMPYRRLLSSFFIVSVGVLIGVYYLKTSNGVSEMLLNQLTLSVKLSAYYSLIPLVVNTLFQLKLRKVDLKTWVIWLIAILLVIYLSVGLIQTIFLGAV</sequence>
<keyword evidence="1" id="KW-0812">Transmembrane</keyword>
<comment type="caution">
    <text evidence="2">The sequence shown here is derived from an EMBL/GenBank/DDBJ whole genome shotgun (WGS) entry which is preliminary data.</text>
</comment>
<proteinExistence type="predicted"/>
<reference evidence="2 3" key="1">
    <citation type="submission" date="2018-10" db="EMBL/GenBank/DDBJ databases">
        <title>Streptococcus hillyeri sp. nov., isolated from equine tracheal sample.</title>
        <authorList>
            <person name="Macfadyen A.C."/>
            <person name="Waller A."/>
            <person name="Paterson G.K."/>
        </authorList>
    </citation>
    <scope>NUCLEOTIDE SEQUENCE [LARGE SCALE GENOMIC DNA]</scope>
    <source>
        <strain evidence="2 3">28462</strain>
    </source>
</reference>
<dbReference type="Proteomes" id="UP000279194">
    <property type="component" value="Unassembled WGS sequence"/>
</dbReference>
<keyword evidence="1" id="KW-1133">Transmembrane helix</keyword>
<evidence type="ECO:0000256" key="1">
    <source>
        <dbReference type="SAM" id="Phobius"/>
    </source>
</evidence>
<protein>
    <submittedName>
        <fullName evidence="2">Uncharacterized protein</fullName>
    </submittedName>
</protein>
<feature type="transmembrane region" description="Helical" evidence="1">
    <location>
        <begin position="6"/>
        <end position="24"/>
    </location>
</feature>
<dbReference type="AlphaFoldDB" id="A0A3L9DN77"/>
<dbReference type="RefSeq" id="WP_121835726.1">
    <property type="nucleotide sequence ID" value="NZ_CP163513.1"/>
</dbReference>
<gene>
    <name evidence="2" type="ORF">EAF07_06220</name>
</gene>
<name>A0A3L9DN77_9STRE</name>
<feature type="transmembrane region" description="Helical" evidence="1">
    <location>
        <begin position="33"/>
        <end position="51"/>
    </location>
</feature>
<dbReference type="EMBL" id="RCVM01000011">
    <property type="protein sequence ID" value="RLY02886.1"/>
    <property type="molecule type" value="Genomic_DNA"/>
</dbReference>
<organism evidence="2 3">
    <name type="scientific">Streptococcus hillyeri</name>
    <dbReference type="NCBI Taxonomy" id="2282420"/>
    <lineage>
        <taxon>Bacteria</taxon>
        <taxon>Bacillati</taxon>
        <taxon>Bacillota</taxon>
        <taxon>Bacilli</taxon>
        <taxon>Lactobacillales</taxon>
        <taxon>Streptococcaceae</taxon>
        <taxon>Streptococcus</taxon>
    </lineage>
</organism>
<feature type="transmembrane region" description="Helical" evidence="1">
    <location>
        <begin position="71"/>
        <end position="88"/>
    </location>
</feature>
<keyword evidence="3" id="KW-1185">Reference proteome</keyword>
<evidence type="ECO:0000313" key="3">
    <source>
        <dbReference type="Proteomes" id="UP000279194"/>
    </source>
</evidence>
<evidence type="ECO:0000313" key="2">
    <source>
        <dbReference type="EMBL" id="RLY02886.1"/>
    </source>
</evidence>
<keyword evidence="1" id="KW-0472">Membrane</keyword>